<feature type="chain" id="PRO_5019022962" evidence="2">
    <location>
        <begin position="18"/>
        <end position="198"/>
    </location>
</feature>
<feature type="region of interest" description="Disordered" evidence="1">
    <location>
        <begin position="160"/>
        <end position="198"/>
    </location>
</feature>
<feature type="compositionally biased region" description="Basic and acidic residues" evidence="1">
    <location>
        <begin position="167"/>
        <end position="198"/>
    </location>
</feature>
<dbReference type="AlphaFoldDB" id="A0A429X6G8"/>
<comment type="caution">
    <text evidence="5">The sequence shown here is derived from an EMBL/GenBank/DDBJ whole genome shotgun (WGS) entry which is preliminary data.</text>
</comment>
<dbReference type="PROSITE" id="PS51257">
    <property type="entry name" value="PROKAR_LIPOPROTEIN"/>
    <property type="match status" value="1"/>
</dbReference>
<dbReference type="NCBIfam" id="NF040801">
    <property type="entry name" value="spore_GerD"/>
    <property type="match status" value="1"/>
</dbReference>
<dbReference type="OrthoDB" id="2375836at2"/>
<proteinExistence type="predicted"/>
<reference evidence="5 6" key="1">
    <citation type="submission" date="2018-12" db="EMBL/GenBank/DDBJ databases">
        <authorList>
            <person name="Sun L."/>
            <person name="Chen Z."/>
        </authorList>
    </citation>
    <scope>NUCLEOTIDE SEQUENCE [LARGE SCALE GENOMIC DNA]</scope>
    <source>
        <strain evidence="5 6">LMG 29736</strain>
    </source>
</reference>
<protein>
    <submittedName>
        <fullName evidence="4">Germination protein</fullName>
    </submittedName>
    <submittedName>
        <fullName evidence="5">Spore gernimation protein GerD</fullName>
    </submittedName>
</protein>
<evidence type="ECO:0000256" key="2">
    <source>
        <dbReference type="SAM" id="SignalP"/>
    </source>
</evidence>
<evidence type="ECO:0000256" key="1">
    <source>
        <dbReference type="SAM" id="MobiDB-lite"/>
    </source>
</evidence>
<name>A0A429X6G8_SIMTE</name>
<dbReference type="Proteomes" id="UP000680670">
    <property type="component" value="Unassembled WGS sequence"/>
</dbReference>
<evidence type="ECO:0000313" key="5">
    <source>
        <dbReference type="EMBL" id="RST59028.1"/>
    </source>
</evidence>
<dbReference type="RefSeq" id="WP_120118836.1">
    <property type="nucleotide sequence ID" value="NZ_BORI01000012.1"/>
</dbReference>
<keyword evidence="7" id="KW-1185">Reference proteome</keyword>
<sequence length="198" mass="22394">MKKGIILLLLVCSLLLAACGGKDVDVGQPDYDQTKKMIVDILKTDEGKKAVKDIMTDEDIKQELVMDQAVVKNTVEKTLTSEKGQEFWRKSLEDPKFAESMAKSMKKENEQLLKSLMKDPEYQGMVMDILKDPVFQNDLAQALKSKEFREQMRDVVTDTLESPLYRARLEEMAQKAASEKKGGKSSGNEKKQTNENNP</sequence>
<keyword evidence="2" id="KW-0732">Signal</keyword>
<evidence type="ECO:0000313" key="4">
    <source>
        <dbReference type="EMBL" id="GIN96623.1"/>
    </source>
</evidence>
<dbReference type="InterPro" id="IPR041262">
    <property type="entry name" value="GerD_central"/>
</dbReference>
<dbReference type="EMBL" id="QYTW02000014">
    <property type="protein sequence ID" value="RST59028.1"/>
    <property type="molecule type" value="Genomic_DNA"/>
</dbReference>
<dbReference type="Proteomes" id="UP000287296">
    <property type="component" value="Unassembled WGS sequence"/>
</dbReference>
<evidence type="ECO:0000313" key="7">
    <source>
        <dbReference type="Proteomes" id="UP000680670"/>
    </source>
</evidence>
<reference evidence="4 7" key="2">
    <citation type="submission" date="2021-03" db="EMBL/GenBank/DDBJ databases">
        <title>Antimicrobial resistance genes in bacteria isolated from Japanese honey, and their potential for conferring macrolide and lincosamide resistance in the American foulbrood pathogen Paenibacillus larvae.</title>
        <authorList>
            <person name="Okamoto M."/>
            <person name="Kumagai M."/>
            <person name="Kanamori H."/>
            <person name="Takamatsu D."/>
        </authorList>
    </citation>
    <scope>NUCLEOTIDE SEQUENCE [LARGE SCALE GENOMIC DNA]</scope>
    <source>
        <strain evidence="4 7">J6TS1</strain>
    </source>
</reference>
<feature type="domain" description="Spore germination GerD central core" evidence="3">
    <location>
        <begin position="64"/>
        <end position="177"/>
    </location>
</feature>
<gene>
    <name evidence="4" type="primary">gerD</name>
    <name evidence="5" type="ORF">D5F11_014130</name>
    <name evidence="4" type="ORF">J6TS1_24930</name>
</gene>
<dbReference type="Pfam" id="PF17898">
    <property type="entry name" value="GerD"/>
    <property type="match status" value="1"/>
</dbReference>
<organism evidence="5 6">
    <name type="scientific">Siminovitchia terrae</name>
    <name type="common">Bacillus terrae</name>
    <dbReference type="NCBI Taxonomy" id="1914933"/>
    <lineage>
        <taxon>Bacteria</taxon>
        <taxon>Bacillati</taxon>
        <taxon>Bacillota</taxon>
        <taxon>Bacilli</taxon>
        <taxon>Bacillales</taxon>
        <taxon>Bacillaceae</taxon>
        <taxon>Siminovitchia</taxon>
    </lineage>
</organism>
<accession>A0A429X6G8</accession>
<evidence type="ECO:0000313" key="6">
    <source>
        <dbReference type="Proteomes" id="UP000287296"/>
    </source>
</evidence>
<evidence type="ECO:0000259" key="3">
    <source>
        <dbReference type="Pfam" id="PF17898"/>
    </source>
</evidence>
<dbReference type="EMBL" id="BORJ01000006">
    <property type="protein sequence ID" value="GIN96623.1"/>
    <property type="molecule type" value="Genomic_DNA"/>
</dbReference>
<feature type="signal peptide" evidence="2">
    <location>
        <begin position="1"/>
        <end position="17"/>
    </location>
</feature>